<protein>
    <submittedName>
        <fullName evidence="1">Uncharacterized protein</fullName>
    </submittedName>
</protein>
<dbReference type="EMBL" id="LIAE01010431">
    <property type="protein sequence ID" value="PAV61159.1"/>
    <property type="molecule type" value="Genomic_DNA"/>
</dbReference>
<proteinExistence type="predicted"/>
<comment type="caution">
    <text evidence="1">The sequence shown here is derived from an EMBL/GenBank/DDBJ whole genome shotgun (WGS) entry which is preliminary data.</text>
</comment>
<dbReference type="SUPFAM" id="SSF51092">
    <property type="entry name" value="Vitelline membrane outer protein-I (VMO-I)"/>
    <property type="match status" value="1"/>
</dbReference>
<reference evidence="1 2" key="1">
    <citation type="journal article" date="2017" name="Curr. Biol.">
        <title>Genome architecture and evolution of a unichromosomal asexual nematode.</title>
        <authorList>
            <person name="Fradin H."/>
            <person name="Zegar C."/>
            <person name="Gutwein M."/>
            <person name="Lucas J."/>
            <person name="Kovtun M."/>
            <person name="Corcoran D."/>
            <person name="Baugh L.R."/>
            <person name="Kiontke K."/>
            <person name="Gunsalus K."/>
            <person name="Fitch D.H."/>
            <person name="Piano F."/>
        </authorList>
    </citation>
    <scope>NUCLEOTIDE SEQUENCE [LARGE SCALE GENOMIC DNA]</scope>
    <source>
        <strain evidence="1">PF1309</strain>
    </source>
</reference>
<dbReference type="Proteomes" id="UP000218231">
    <property type="component" value="Unassembled WGS sequence"/>
</dbReference>
<dbReference type="GO" id="GO:0005615">
    <property type="term" value="C:extracellular space"/>
    <property type="evidence" value="ECO:0007669"/>
    <property type="project" value="TreeGrafter"/>
</dbReference>
<accession>A0A2A2JHV8</accession>
<dbReference type="InterPro" id="IPR036706">
    <property type="entry name" value="VOMI_sf"/>
</dbReference>
<name>A0A2A2JHV8_9BILA</name>
<dbReference type="PANTHER" id="PTHR18841:SF0">
    <property type="entry name" value="VITELLINE MEMBRANE OUTER LAYER 1 HOMOLOG A-RELATED"/>
    <property type="match status" value="1"/>
</dbReference>
<evidence type="ECO:0000313" key="2">
    <source>
        <dbReference type="Proteomes" id="UP000218231"/>
    </source>
</evidence>
<keyword evidence="2" id="KW-1185">Reference proteome</keyword>
<dbReference type="AlphaFoldDB" id="A0A2A2JHV8"/>
<dbReference type="InterPro" id="IPR005515">
    <property type="entry name" value="VOMI"/>
</dbReference>
<gene>
    <name evidence="1" type="ORF">WR25_22488</name>
</gene>
<evidence type="ECO:0000313" key="1">
    <source>
        <dbReference type="EMBL" id="PAV61159.1"/>
    </source>
</evidence>
<sequence length="206" mass="22984">MQSRVENLKIEVPELGCTLFTLQFHQATRLPRMLNIISLLFLGALVRPSDSVIIKSPKDTNWGKWHNMEYCPPKMYAVGVQLKVDEDQVIDKTGLNAVALYCNPLNSSLYTNKHPIMSGVGPFGNWKSIRYCPLGEVAVGFYLYTKKVPIGAIEGILKAISPLIGPINLEIGGEYEKITEKKLILMIEHTLSHEKEVDFVLGKGNA</sequence>
<dbReference type="STRING" id="2018661.A0A2A2JHV8"/>
<dbReference type="Gene3D" id="2.100.10.20">
    <property type="entry name" value="Vitelline membrane outer layer protein I (VOMI)"/>
    <property type="match status" value="1"/>
</dbReference>
<dbReference type="OrthoDB" id="5863437at2759"/>
<dbReference type="Pfam" id="PF03762">
    <property type="entry name" value="VOMI"/>
    <property type="match status" value="1"/>
</dbReference>
<dbReference type="PANTHER" id="PTHR18841">
    <property type="entry name" value="VITELLINE MEMBRANE OUTER LAYER PROTEIN I-RELATED"/>
    <property type="match status" value="1"/>
</dbReference>
<organism evidence="1 2">
    <name type="scientific">Diploscapter pachys</name>
    <dbReference type="NCBI Taxonomy" id="2018661"/>
    <lineage>
        <taxon>Eukaryota</taxon>
        <taxon>Metazoa</taxon>
        <taxon>Ecdysozoa</taxon>
        <taxon>Nematoda</taxon>
        <taxon>Chromadorea</taxon>
        <taxon>Rhabditida</taxon>
        <taxon>Rhabditina</taxon>
        <taxon>Rhabditomorpha</taxon>
        <taxon>Rhabditoidea</taxon>
        <taxon>Rhabditidae</taxon>
        <taxon>Diploscapter</taxon>
    </lineage>
</organism>